<keyword evidence="3" id="KW-1185">Reference proteome</keyword>
<evidence type="ECO:0000259" key="1">
    <source>
        <dbReference type="Pfam" id="PF00364"/>
    </source>
</evidence>
<dbReference type="Gene3D" id="2.40.50.100">
    <property type="match status" value="1"/>
</dbReference>
<gene>
    <name evidence="2" type="ORF">EES38_20785</name>
</gene>
<sequence>MGNSMPEEKLRVPEIRTLTDLMNQTRIQELDIQSKDWSLKLRKQIPQSEISHGDFYETTDEVNQSKGEQQISLILSPSIGIFLPCHPSDKENIVKVGEIVSVNQVIGFLKVGPIFLPVTSPFNGQVKEIYVGYGDLVGFEDKLVAINQ</sequence>
<reference evidence="2 3" key="1">
    <citation type="submission" date="2018-11" db="EMBL/GenBank/DDBJ databases">
        <title>Vibrio LJC006 sp. nov., isolated from seawater during the bloom of the enteromorpha.</title>
        <authorList>
            <person name="Liang J."/>
        </authorList>
    </citation>
    <scope>NUCLEOTIDE SEQUENCE [LARGE SCALE GENOMIC DNA]</scope>
    <source>
        <strain evidence="2 3">LJC006</strain>
    </source>
</reference>
<dbReference type="EMBL" id="RJVQ01000015">
    <property type="protein sequence ID" value="RQW61209.1"/>
    <property type="molecule type" value="Genomic_DNA"/>
</dbReference>
<dbReference type="Proteomes" id="UP000281112">
    <property type="component" value="Unassembled WGS sequence"/>
</dbReference>
<feature type="domain" description="Lipoyl-binding" evidence="1">
    <location>
        <begin position="76"/>
        <end position="146"/>
    </location>
</feature>
<dbReference type="AlphaFoldDB" id="A0A3N9TAW4"/>
<evidence type="ECO:0000313" key="2">
    <source>
        <dbReference type="EMBL" id="RQW61209.1"/>
    </source>
</evidence>
<name>A0A3N9TAW4_9VIBR</name>
<comment type="caution">
    <text evidence="2">The sequence shown here is derived from an EMBL/GenBank/DDBJ whole genome shotgun (WGS) entry which is preliminary data.</text>
</comment>
<dbReference type="SUPFAM" id="SSF51230">
    <property type="entry name" value="Single hybrid motif"/>
    <property type="match status" value="1"/>
</dbReference>
<dbReference type="InterPro" id="IPR011053">
    <property type="entry name" value="Single_hybrid_motif"/>
</dbReference>
<dbReference type="Pfam" id="PF00364">
    <property type="entry name" value="Biotin_lipoyl"/>
    <property type="match status" value="1"/>
</dbReference>
<dbReference type="OrthoDB" id="6432902at2"/>
<protein>
    <recommendedName>
        <fullName evidence="1">Lipoyl-binding domain-containing protein</fullName>
    </recommendedName>
</protein>
<evidence type="ECO:0000313" key="3">
    <source>
        <dbReference type="Proteomes" id="UP000281112"/>
    </source>
</evidence>
<proteinExistence type="predicted"/>
<accession>A0A3N9TAW4</accession>
<dbReference type="InterPro" id="IPR000089">
    <property type="entry name" value="Biotin_lipoyl"/>
</dbReference>
<organism evidence="2 3">
    <name type="scientific">Vibrio viridaestus</name>
    <dbReference type="NCBI Taxonomy" id="2487322"/>
    <lineage>
        <taxon>Bacteria</taxon>
        <taxon>Pseudomonadati</taxon>
        <taxon>Pseudomonadota</taxon>
        <taxon>Gammaproteobacteria</taxon>
        <taxon>Vibrionales</taxon>
        <taxon>Vibrionaceae</taxon>
        <taxon>Vibrio</taxon>
    </lineage>
</organism>
<dbReference type="CDD" id="cd06850">
    <property type="entry name" value="biotinyl_domain"/>
    <property type="match status" value="1"/>
</dbReference>